<dbReference type="EMBL" id="JACHVP010000001">
    <property type="protein sequence ID" value="MBB2966997.1"/>
    <property type="molecule type" value="Genomic_DNA"/>
</dbReference>
<keyword evidence="8 12" id="KW-0862">Zinc</keyword>
<gene>
    <name evidence="12" type="primary">htpX</name>
    <name evidence="14" type="ORF">FHX33_001729</name>
</gene>
<feature type="transmembrane region" description="Helical" evidence="12">
    <location>
        <begin position="199"/>
        <end position="222"/>
    </location>
</feature>
<dbReference type="Gene3D" id="3.30.2010.10">
    <property type="entry name" value="Metalloproteases ('zincins'), catalytic domain"/>
    <property type="match status" value="1"/>
</dbReference>
<dbReference type="Pfam" id="PF01435">
    <property type="entry name" value="Peptidase_M48"/>
    <property type="match status" value="1"/>
</dbReference>
<keyword evidence="5 12" id="KW-0812">Transmembrane</keyword>
<keyword evidence="11 12" id="KW-0472">Membrane</keyword>
<dbReference type="PANTHER" id="PTHR43221">
    <property type="entry name" value="PROTEASE HTPX"/>
    <property type="match status" value="1"/>
</dbReference>
<feature type="active site" evidence="12">
    <location>
        <position position="141"/>
    </location>
</feature>
<dbReference type="EC" id="3.4.24.-" evidence="12"/>
<dbReference type="InterPro" id="IPR022919">
    <property type="entry name" value="Pept_M48_protease_HtpX"/>
</dbReference>
<comment type="caution">
    <text evidence="14">The sequence shown here is derived from an EMBL/GenBank/DDBJ whole genome shotgun (WGS) entry which is preliminary data.</text>
</comment>
<keyword evidence="4 12" id="KW-0645">Protease</keyword>
<comment type="subcellular location">
    <subcellularLocation>
        <location evidence="1 12">Cell membrane</location>
        <topology evidence="1 12">Multi-pass membrane protein</topology>
    </subcellularLocation>
</comment>
<organism evidence="14 15">
    <name type="scientific">Leifsonia aquatica</name>
    <name type="common">Corynebacterium aquaticum</name>
    <dbReference type="NCBI Taxonomy" id="144185"/>
    <lineage>
        <taxon>Bacteria</taxon>
        <taxon>Bacillati</taxon>
        <taxon>Actinomycetota</taxon>
        <taxon>Actinomycetes</taxon>
        <taxon>Micrococcales</taxon>
        <taxon>Microbacteriaceae</taxon>
        <taxon>Leifsonia</taxon>
    </lineage>
</organism>
<evidence type="ECO:0000256" key="1">
    <source>
        <dbReference type="ARBA" id="ARBA00004651"/>
    </source>
</evidence>
<evidence type="ECO:0000313" key="14">
    <source>
        <dbReference type="EMBL" id="MBB2966997.1"/>
    </source>
</evidence>
<evidence type="ECO:0000256" key="6">
    <source>
        <dbReference type="ARBA" id="ARBA00022723"/>
    </source>
</evidence>
<reference evidence="14 15" key="1">
    <citation type="submission" date="2020-08" db="EMBL/GenBank/DDBJ databases">
        <title>Sequencing the genomes of 1000 actinobacteria strains.</title>
        <authorList>
            <person name="Klenk H.-P."/>
        </authorList>
    </citation>
    <scope>NUCLEOTIDE SEQUENCE [LARGE SCALE GENOMIC DNA]</scope>
    <source>
        <strain evidence="14 15">DSM 20146</strain>
    </source>
</reference>
<evidence type="ECO:0000256" key="8">
    <source>
        <dbReference type="ARBA" id="ARBA00022833"/>
    </source>
</evidence>
<keyword evidence="9 12" id="KW-1133">Transmembrane helix</keyword>
<dbReference type="AlphaFoldDB" id="A0A7W4YJ11"/>
<feature type="binding site" evidence="12">
    <location>
        <position position="227"/>
    </location>
    <ligand>
        <name>Zn(2+)</name>
        <dbReference type="ChEBI" id="CHEBI:29105"/>
        <note>catalytic</note>
    </ligand>
</feature>
<evidence type="ECO:0000259" key="13">
    <source>
        <dbReference type="Pfam" id="PF01435"/>
    </source>
</evidence>
<sequence>MYRAIARNKRNTVFIILLFLIIIGALGWLAAYLYNSWTIFIVIVIGAVLFSVFQYFMASSQALSMSGAVQITKADNPRLWNVVENLSITTGTPMPAVYIVNDPAPNAFATGRDPEHASVAATTGLLDIMTDAELEGVMAHELGHVRNYDIRLSMIVFGLTVAIGLVADIFMRMAFFGAIGGNNRGGNNNNGGGGGGNPVILVFGLVAAIVAPLLATLIQLAVSRQREYLADATGAMTTRHPDALASALLKLETYAQPMRKQNTSMAHLWIAEPLKPSLMSRLFSTHPPIPERVERLEKMGAGF</sequence>
<dbReference type="GO" id="GO:0005886">
    <property type="term" value="C:plasma membrane"/>
    <property type="evidence" value="ECO:0007669"/>
    <property type="project" value="UniProtKB-SubCell"/>
</dbReference>
<accession>A0A7W4YJ11</accession>
<dbReference type="Proteomes" id="UP000538196">
    <property type="component" value="Unassembled WGS sequence"/>
</dbReference>
<dbReference type="GO" id="GO:0006508">
    <property type="term" value="P:proteolysis"/>
    <property type="evidence" value="ECO:0007669"/>
    <property type="project" value="UniProtKB-KW"/>
</dbReference>
<dbReference type="GO" id="GO:0004222">
    <property type="term" value="F:metalloendopeptidase activity"/>
    <property type="evidence" value="ECO:0007669"/>
    <property type="project" value="UniProtKB-UniRule"/>
</dbReference>
<keyword evidence="7 12" id="KW-0378">Hydrolase</keyword>
<dbReference type="PANTHER" id="PTHR43221:SF1">
    <property type="entry name" value="PROTEASE HTPX"/>
    <property type="match status" value="1"/>
</dbReference>
<dbReference type="GO" id="GO:0008270">
    <property type="term" value="F:zinc ion binding"/>
    <property type="evidence" value="ECO:0007669"/>
    <property type="project" value="UniProtKB-UniRule"/>
</dbReference>
<evidence type="ECO:0000256" key="4">
    <source>
        <dbReference type="ARBA" id="ARBA00022670"/>
    </source>
</evidence>
<evidence type="ECO:0000256" key="11">
    <source>
        <dbReference type="ARBA" id="ARBA00023136"/>
    </source>
</evidence>
<name>A0A7W4YJ11_LEIAQ</name>
<keyword evidence="15" id="KW-1185">Reference proteome</keyword>
<evidence type="ECO:0000256" key="5">
    <source>
        <dbReference type="ARBA" id="ARBA00022692"/>
    </source>
</evidence>
<comment type="cofactor">
    <cofactor evidence="12">
        <name>Zn(2+)</name>
        <dbReference type="ChEBI" id="CHEBI:29105"/>
    </cofactor>
    <text evidence="12">Binds 1 zinc ion per subunit.</text>
</comment>
<evidence type="ECO:0000256" key="7">
    <source>
        <dbReference type="ARBA" id="ARBA00022801"/>
    </source>
</evidence>
<feature type="transmembrane region" description="Helical" evidence="12">
    <location>
        <begin position="37"/>
        <end position="56"/>
    </location>
</feature>
<dbReference type="CDD" id="cd07340">
    <property type="entry name" value="M48B_Htpx_like"/>
    <property type="match status" value="1"/>
</dbReference>
<evidence type="ECO:0000256" key="3">
    <source>
        <dbReference type="ARBA" id="ARBA00022475"/>
    </source>
</evidence>
<evidence type="ECO:0000313" key="15">
    <source>
        <dbReference type="Proteomes" id="UP000538196"/>
    </source>
</evidence>
<dbReference type="InterPro" id="IPR050083">
    <property type="entry name" value="HtpX_protease"/>
</dbReference>
<evidence type="ECO:0000256" key="2">
    <source>
        <dbReference type="ARBA" id="ARBA00009779"/>
    </source>
</evidence>
<dbReference type="HAMAP" id="MF_00188">
    <property type="entry name" value="Pept_M48_protease_HtpX"/>
    <property type="match status" value="1"/>
</dbReference>
<keyword evidence="3 12" id="KW-1003">Cell membrane</keyword>
<feature type="binding site" evidence="12">
    <location>
        <position position="140"/>
    </location>
    <ligand>
        <name>Zn(2+)</name>
        <dbReference type="ChEBI" id="CHEBI:29105"/>
        <note>catalytic</note>
    </ligand>
</feature>
<evidence type="ECO:0000256" key="9">
    <source>
        <dbReference type="ARBA" id="ARBA00022989"/>
    </source>
</evidence>
<keyword evidence="6 12" id="KW-0479">Metal-binding</keyword>
<proteinExistence type="inferred from homology"/>
<comment type="similarity">
    <text evidence="2 12">Belongs to the peptidase M48B family.</text>
</comment>
<keyword evidence="10 12" id="KW-0482">Metalloprotease</keyword>
<feature type="transmembrane region" description="Helical" evidence="12">
    <location>
        <begin position="155"/>
        <end position="179"/>
    </location>
</feature>
<evidence type="ECO:0000256" key="10">
    <source>
        <dbReference type="ARBA" id="ARBA00023049"/>
    </source>
</evidence>
<evidence type="ECO:0000256" key="12">
    <source>
        <dbReference type="HAMAP-Rule" id="MF_00188"/>
    </source>
</evidence>
<dbReference type="RefSeq" id="WP_021762880.1">
    <property type="nucleotide sequence ID" value="NZ_JACHVP010000001.1"/>
</dbReference>
<feature type="binding site" evidence="12">
    <location>
        <position position="144"/>
    </location>
    <ligand>
        <name>Zn(2+)</name>
        <dbReference type="ChEBI" id="CHEBI:29105"/>
        <note>catalytic</note>
    </ligand>
</feature>
<keyword evidence="14" id="KW-0346">Stress response</keyword>
<dbReference type="InterPro" id="IPR001915">
    <property type="entry name" value="Peptidase_M48"/>
</dbReference>
<protein>
    <recommendedName>
        <fullName evidence="12">Protease HtpX homolog</fullName>
        <ecNumber evidence="12">3.4.24.-</ecNumber>
    </recommendedName>
</protein>
<feature type="transmembrane region" description="Helical" evidence="12">
    <location>
        <begin position="12"/>
        <end position="31"/>
    </location>
</feature>
<feature type="domain" description="Peptidase M48" evidence="13">
    <location>
        <begin position="75"/>
        <end position="299"/>
    </location>
</feature>